<dbReference type="AlphaFoldDB" id="A0A1H4U4S6"/>
<evidence type="ECO:0000256" key="1">
    <source>
        <dbReference type="SAM" id="Phobius"/>
    </source>
</evidence>
<proteinExistence type="predicted"/>
<sequence length="85" mass="8805">MLISDSSPYVGIFHVGPFTESQFALLVAAGLVLVFGVVAVGRSWREARVARGAGQTNAPAVLPIIAVTVLIELTLGAIFAATLLI</sequence>
<accession>A0A1H4U4S6</accession>
<gene>
    <name evidence="2" type="ORF">SAMN04489793_2779</name>
</gene>
<dbReference type="Proteomes" id="UP000182241">
    <property type="component" value="Unassembled WGS sequence"/>
</dbReference>
<organism evidence="2 3">
    <name type="scientific">Tsukamurella tyrosinosolvens</name>
    <dbReference type="NCBI Taxonomy" id="57704"/>
    <lineage>
        <taxon>Bacteria</taxon>
        <taxon>Bacillati</taxon>
        <taxon>Actinomycetota</taxon>
        <taxon>Actinomycetes</taxon>
        <taxon>Mycobacteriales</taxon>
        <taxon>Tsukamurellaceae</taxon>
        <taxon>Tsukamurella</taxon>
    </lineage>
</organism>
<name>A0A1H4U4S6_TSUTY</name>
<feature type="transmembrane region" description="Helical" evidence="1">
    <location>
        <begin position="23"/>
        <end position="41"/>
    </location>
</feature>
<protein>
    <submittedName>
        <fullName evidence="2">Uncharacterized protein</fullName>
    </submittedName>
</protein>
<feature type="transmembrane region" description="Helical" evidence="1">
    <location>
        <begin position="61"/>
        <end position="84"/>
    </location>
</feature>
<reference evidence="3" key="1">
    <citation type="submission" date="2016-10" db="EMBL/GenBank/DDBJ databases">
        <authorList>
            <person name="Varghese N."/>
            <person name="Submissions S."/>
        </authorList>
    </citation>
    <scope>NUCLEOTIDE SEQUENCE [LARGE SCALE GENOMIC DNA]</scope>
    <source>
        <strain evidence="3">DSM 44234</strain>
    </source>
</reference>
<keyword evidence="3" id="KW-1185">Reference proteome</keyword>
<keyword evidence="1" id="KW-1133">Transmembrane helix</keyword>
<evidence type="ECO:0000313" key="3">
    <source>
        <dbReference type="Proteomes" id="UP000182241"/>
    </source>
</evidence>
<keyword evidence="1" id="KW-0472">Membrane</keyword>
<keyword evidence="1" id="KW-0812">Transmembrane</keyword>
<dbReference type="EMBL" id="FNSA01000003">
    <property type="protein sequence ID" value="SEC63231.1"/>
    <property type="molecule type" value="Genomic_DNA"/>
</dbReference>
<evidence type="ECO:0000313" key="2">
    <source>
        <dbReference type="EMBL" id="SEC63231.1"/>
    </source>
</evidence>
<dbReference type="RefSeq" id="WP_068741812.1">
    <property type="nucleotide sequence ID" value="NZ_FNSA01000003.1"/>
</dbReference>